<dbReference type="InterPro" id="IPR003392">
    <property type="entry name" value="PTHD_SSD"/>
</dbReference>
<keyword evidence="9" id="KW-1185">Reference proteome</keyword>
<protein>
    <submittedName>
        <fullName evidence="10">SSD domain-containing protein</fullName>
    </submittedName>
</protein>
<evidence type="ECO:0000256" key="6">
    <source>
        <dbReference type="ARBA" id="ARBA00023180"/>
    </source>
</evidence>
<evidence type="ECO:0000256" key="4">
    <source>
        <dbReference type="ARBA" id="ARBA00022989"/>
    </source>
</evidence>
<dbReference type="Proteomes" id="UP000887565">
    <property type="component" value="Unplaced"/>
</dbReference>
<sequence length="350" mass="39457">MTQCPIGWRPKGGAEVGAMKWWQRNVPFHTLHDLYIRCYGLVQSKEEYKALHDQCHRLAFRKRFSVKPSKRNNQADSSPKNSEAICQMSNNILTDPVTGWLHKQHVRSGFIVALPKNRSANILNSLDELSAIWQKINDFRFEDDDQLSYSYKNVCVVAFELNKEKMICMIMEAFLAGKPRLEKHRGETVIVSAEALLFVYQLKFSTSRADALARKWEVALELIINNNPQNLTTNFDLYPYTSETLVTAAEQDTKLLSKLFAPMSLAVTLFTVGCCFVNNMLRSKPLLGLTGIISAALSIVASMGLLLLCGLQVTSLAYAMPFLIFGKFYIILKDPVLSHGVLFGFFKAIG</sequence>
<evidence type="ECO:0000256" key="1">
    <source>
        <dbReference type="ARBA" id="ARBA00004141"/>
    </source>
</evidence>
<comment type="similarity">
    <text evidence="2">Belongs to the patched family.</text>
</comment>
<dbReference type="WBParaSite" id="nRc.2.0.1.t05684-RA">
    <property type="protein sequence ID" value="nRc.2.0.1.t05684-RA"/>
    <property type="gene ID" value="nRc.2.0.1.g05684"/>
</dbReference>
<evidence type="ECO:0000256" key="7">
    <source>
        <dbReference type="SAM" id="Phobius"/>
    </source>
</evidence>
<evidence type="ECO:0000313" key="10">
    <source>
        <dbReference type="WBParaSite" id="nRc.2.0.1.t05684-RA"/>
    </source>
</evidence>
<keyword evidence="3 7" id="KW-0812">Transmembrane</keyword>
<proteinExistence type="inferred from homology"/>
<reference evidence="10" key="1">
    <citation type="submission" date="2022-11" db="UniProtKB">
        <authorList>
            <consortium name="WormBaseParasite"/>
        </authorList>
    </citation>
    <scope>IDENTIFICATION</scope>
</reference>
<dbReference type="GO" id="GO:0006897">
    <property type="term" value="P:endocytosis"/>
    <property type="evidence" value="ECO:0007669"/>
    <property type="project" value="TreeGrafter"/>
</dbReference>
<evidence type="ECO:0000256" key="2">
    <source>
        <dbReference type="ARBA" id="ARBA00005585"/>
    </source>
</evidence>
<dbReference type="PANTHER" id="PTHR10796:SF181">
    <property type="entry name" value="SSD DOMAIN-CONTAINING PROTEIN"/>
    <property type="match status" value="1"/>
</dbReference>
<dbReference type="InterPro" id="IPR000731">
    <property type="entry name" value="SSD"/>
</dbReference>
<dbReference type="Pfam" id="PF02460">
    <property type="entry name" value="Patched"/>
    <property type="match status" value="1"/>
</dbReference>
<keyword evidence="4 7" id="KW-1133">Transmembrane helix</keyword>
<dbReference type="GO" id="GO:0018996">
    <property type="term" value="P:molting cycle, collagen and cuticulin-based cuticle"/>
    <property type="evidence" value="ECO:0007669"/>
    <property type="project" value="TreeGrafter"/>
</dbReference>
<comment type="subcellular location">
    <subcellularLocation>
        <location evidence="1">Membrane</location>
        <topology evidence="1">Multi-pass membrane protein</topology>
    </subcellularLocation>
</comment>
<dbReference type="PANTHER" id="PTHR10796">
    <property type="entry name" value="PATCHED-RELATED"/>
    <property type="match status" value="1"/>
</dbReference>
<feature type="transmembrane region" description="Helical" evidence="7">
    <location>
        <begin position="259"/>
        <end position="279"/>
    </location>
</feature>
<dbReference type="AlphaFoldDB" id="A0A915HUW1"/>
<feature type="transmembrane region" description="Helical" evidence="7">
    <location>
        <begin position="286"/>
        <end position="307"/>
    </location>
</feature>
<feature type="domain" description="SSD" evidence="8">
    <location>
        <begin position="279"/>
        <end position="350"/>
    </location>
</feature>
<keyword evidence="5 7" id="KW-0472">Membrane</keyword>
<dbReference type="PROSITE" id="PS50156">
    <property type="entry name" value="SSD"/>
    <property type="match status" value="1"/>
</dbReference>
<evidence type="ECO:0000256" key="3">
    <source>
        <dbReference type="ARBA" id="ARBA00022692"/>
    </source>
</evidence>
<keyword evidence="6" id="KW-0325">Glycoprotein</keyword>
<organism evidence="9 10">
    <name type="scientific">Romanomermis culicivorax</name>
    <name type="common">Nematode worm</name>
    <dbReference type="NCBI Taxonomy" id="13658"/>
    <lineage>
        <taxon>Eukaryota</taxon>
        <taxon>Metazoa</taxon>
        <taxon>Ecdysozoa</taxon>
        <taxon>Nematoda</taxon>
        <taxon>Enoplea</taxon>
        <taxon>Dorylaimia</taxon>
        <taxon>Mermithida</taxon>
        <taxon>Mermithoidea</taxon>
        <taxon>Mermithidae</taxon>
        <taxon>Romanomermis</taxon>
    </lineage>
</organism>
<evidence type="ECO:0000256" key="5">
    <source>
        <dbReference type="ARBA" id="ARBA00023136"/>
    </source>
</evidence>
<dbReference type="InterPro" id="IPR051697">
    <property type="entry name" value="Patched_domain-protein"/>
</dbReference>
<evidence type="ECO:0000259" key="8">
    <source>
        <dbReference type="PROSITE" id="PS50156"/>
    </source>
</evidence>
<name>A0A915HUW1_ROMCU</name>
<evidence type="ECO:0000313" key="9">
    <source>
        <dbReference type="Proteomes" id="UP000887565"/>
    </source>
</evidence>
<accession>A0A915HUW1</accession>
<dbReference type="GO" id="GO:0030659">
    <property type="term" value="C:cytoplasmic vesicle membrane"/>
    <property type="evidence" value="ECO:0007669"/>
    <property type="project" value="TreeGrafter"/>
</dbReference>
<dbReference type="GO" id="GO:0005886">
    <property type="term" value="C:plasma membrane"/>
    <property type="evidence" value="ECO:0007669"/>
    <property type="project" value="TreeGrafter"/>
</dbReference>